<dbReference type="RefSeq" id="WP_368004878.1">
    <property type="nucleotide sequence ID" value="NZ_JAMXFF010000002.1"/>
</dbReference>
<evidence type="ECO:0000256" key="2">
    <source>
        <dbReference type="SAM" id="Phobius"/>
    </source>
</evidence>
<feature type="compositionally biased region" description="Polar residues" evidence="1">
    <location>
        <begin position="46"/>
        <end position="56"/>
    </location>
</feature>
<evidence type="ECO:0000313" key="4">
    <source>
        <dbReference type="Proteomes" id="UP001525890"/>
    </source>
</evidence>
<evidence type="ECO:0000313" key="3">
    <source>
        <dbReference type="EMBL" id="MCT7965169.1"/>
    </source>
</evidence>
<feature type="transmembrane region" description="Helical" evidence="2">
    <location>
        <begin position="198"/>
        <end position="219"/>
    </location>
</feature>
<sequence>MRQVERDLSSAINSEGSRFGGYDPGSRSDNPSPPRIRQPFGLPDSTIKNDITSKPNATKEEEKINQNGLQSAGDWASGLYSGITGSEMFREFALGAKELLNRVVTDQQIAGFARDFQERILENARELGESIQGLAPGRGKSPQDEIQGKGWFGSALDWLKGESAGAKVTRGVLIGGAVCAVVVGGVATGAILAGKALVALLSFKGLAAMAGTALLWPVAKRIIRWGVSAFQRLWNFNFNASDADLKRIQEQRIVALYGVAGGALGSGLGRLMCGAAGVGSISVFNPRLAASIATMAGPDQMDEILDEMTLMLRSARDVAVSGIISQGYQNIRSWIKGAARSDYFTKVFPGSARIIDKWGKEGGSPWSFAIATENFVESIKDKRIQNFVEEFIEEFGEGCTESLLALTVV</sequence>
<dbReference type="EMBL" id="JAMXFF010000002">
    <property type="protein sequence ID" value="MCT7965169.1"/>
    <property type="molecule type" value="Genomic_DNA"/>
</dbReference>
<keyword evidence="4" id="KW-1185">Reference proteome</keyword>
<feature type="transmembrane region" description="Helical" evidence="2">
    <location>
        <begin position="172"/>
        <end position="192"/>
    </location>
</feature>
<keyword evidence="2" id="KW-0812">Transmembrane</keyword>
<protein>
    <submittedName>
        <fullName evidence="3">Uncharacterized protein</fullName>
    </submittedName>
</protein>
<keyword evidence="2" id="KW-0472">Membrane</keyword>
<feature type="region of interest" description="Disordered" evidence="1">
    <location>
        <begin position="1"/>
        <end position="59"/>
    </location>
</feature>
<organism evidence="3 4">
    <name type="scientific">Laspinema palackyanum D2a</name>
    <dbReference type="NCBI Taxonomy" id="2953684"/>
    <lineage>
        <taxon>Bacteria</taxon>
        <taxon>Bacillati</taxon>
        <taxon>Cyanobacteriota</taxon>
        <taxon>Cyanophyceae</taxon>
        <taxon>Oscillatoriophycideae</taxon>
        <taxon>Oscillatoriales</taxon>
        <taxon>Laspinemataceae</taxon>
        <taxon>Laspinema</taxon>
        <taxon>Laspinema palackyanum</taxon>
    </lineage>
</organism>
<reference evidence="3 4" key="1">
    <citation type="journal article" date="2022" name="Front. Microbiol.">
        <title>High genomic differentiation and limited gene flow indicate recent cryptic speciation within the genus Laspinema (cyanobacteria).</title>
        <authorList>
            <person name="Stanojkovic A."/>
            <person name="Skoupy S."/>
            <person name="Skaloud P."/>
            <person name="Dvorak P."/>
        </authorList>
    </citation>
    <scope>NUCLEOTIDE SEQUENCE [LARGE SCALE GENOMIC DNA]</scope>
    <source>
        <strain evidence="3 4">D2a</strain>
    </source>
</reference>
<keyword evidence="2" id="KW-1133">Transmembrane helix</keyword>
<proteinExistence type="predicted"/>
<gene>
    <name evidence="3" type="ORF">NG799_02325</name>
</gene>
<dbReference type="Proteomes" id="UP001525890">
    <property type="component" value="Unassembled WGS sequence"/>
</dbReference>
<comment type="caution">
    <text evidence="3">The sequence shown here is derived from an EMBL/GenBank/DDBJ whole genome shotgun (WGS) entry which is preliminary data.</text>
</comment>
<name>A0ABT2MK94_9CYAN</name>
<accession>A0ABT2MK94</accession>
<evidence type="ECO:0000256" key="1">
    <source>
        <dbReference type="SAM" id="MobiDB-lite"/>
    </source>
</evidence>